<evidence type="ECO:0000313" key="2">
    <source>
        <dbReference type="Proteomes" id="UP001291623"/>
    </source>
</evidence>
<accession>A0AAE1SSU1</accession>
<gene>
    <name evidence="1" type="ORF">RND71_005364</name>
</gene>
<protein>
    <submittedName>
        <fullName evidence="1">Uncharacterized protein</fullName>
    </submittedName>
</protein>
<name>A0AAE1SSU1_9SOLA</name>
<proteinExistence type="predicted"/>
<comment type="caution">
    <text evidence="1">The sequence shown here is derived from an EMBL/GenBank/DDBJ whole genome shotgun (WGS) entry which is preliminary data.</text>
</comment>
<organism evidence="1 2">
    <name type="scientific">Anisodus tanguticus</name>
    <dbReference type="NCBI Taxonomy" id="243964"/>
    <lineage>
        <taxon>Eukaryota</taxon>
        <taxon>Viridiplantae</taxon>
        <taxon>Streptophyta</taxon>
        <taxon>Embryophyta</taxon>
        <taxon>Tracheophyta</taxon>
        <taxon>Spermatophyta</taxon>
        <taxon>Magnoliopsida</taxon>
        <taxon>eudicotyledons</taxon>
        <taxon>Gunneridae</taxon>
        <taxon>Pentapetalae</taxon>
        <taxon>asterids</taxon>
        <taxon>lamiids</taxon>
        <taxon>Solanales</taxon>
        <taxon>Solanaceae</taxon>
        <taxon>Solanoideae</taxon>
        <taxon>Hyoscyameae</taxon>
        <taxon>Anisodus</taxon>
    </lineage>
</organism>
<dbReference type="Proteomes" id="UP001291623">
    <property type="component" value="Unassembled WGS sequence"/>
</dbReference>
<sequence>MKLYVAVFDLGMGLGLNHLNNKLNMHLSKLMKNLLGGCRTGMAKVTNAYDLPARWVKDFVCNIKERT</sequence>
<dbReference type="EMBL" id="JAVYJV010000003">
    <property type="protein sequence ID" value="KAK4374687.1"/>
    <property type="molecule type" value="Genomic_DNA"/>
</dbReference>
<evidence type="ECO:0000313" key="1">
    <source>
        <dbReference type="EMBL" id="KAK4374687.1"/>
    </source>
</evidence>
<dbReference type="AlphaFoldDB" id="A0AAE1SSU1"/>
<reference evidence="1" key="1">
    <citation type="submission" date="2023-12" db="EMBL/GenBank/DDBJ databases">
        <title>Genome assembly of Anisodus tanguticus.</title>
        <authorList>
            <person name="Wang Y.-J."/>
        </authorList>
    </citation>
    <scope>NUCLEOTIDE SEQUENCE</scope>
    <source>
        <strain evidence="1">KB-2021</strain>
        <tissue evidence="1">Leaf</tissue>
    </source>
</reference>
<keyword evidence="2" id="KW-1185">Reference proteome</keyword>